<proteinExistence type="inferred from homology"/>
<feature type="transmembrane region" description="Helical" evidence="6">
    <location>
        <begin position="121"/>
        <end position="141"/>
    </location>
</feature>
<feature type="transmembrane region" description="Helical" evidence="6">
    <location>
        <begin position="210"/>
        <end position="231"/>
    </location>
</feature>
<feature type="transmembrane region" description="Helical" evidence="6">
    <location>
        <begin position="238"/>
        <end position="259"/>
    </location>
</feature>
<dbReference type="PANTHER" id="PTHR32322">
    <property type="entry name" value="INNER MEMBRANE TRANSPORTER"/>
    <property type="match status" value="1"/>
</dbReference>
<dbReference type="Proteomes" id="UP000698242">
    <property type="component" value="Unassembled WGS sequence"/>
</dbReference>
<evidence type="ECO:0000256" key="6">
    <source>
        <dbReference type="SAM" id="Phobius"/>
    </source>
</evidence>
<feature type="transmembrane region" description="Helical" evidence="6">
    <location>
        <begin position="67"/>
        <end position="86"/>
    </location>
</feature>
<comment type="similarity">
    <text evidence="2">Belongs to the EamA transporter family.</text>
</comment>
<evidence type="ECO:0000259" key="7">
    <source>
        <dbReference type="Pfam" id="PF00892"/>
    </source>
</evidence>
<evidence type="ECO:0000256" key="2">
    <source>
        <dbReference type="ARBA" id="ARBA00007362"/>
    </source>
</evidence>
<name>A0A921NRI4_9RHOB</name>
<feature type="transmembrane region" description="Helical" evidence="6">
    <location>
        <begin position="179"/>
        <end position="198"/>
    </location>
</feature>
<dbReference type="Gene3D" id="1.10.3730.20">
    <property type="match status" value="1"/>
</dbReference>
<reference evidence="8" key="1">
    <citation type="submission" date="2013-03" db="EMBL/GenBank/DDBJ databases">
        <title>Genome Sequence of the Profundibacterium mesophilum strain KAUST100406-0324T from Red Sea, a novel genus in the family Rhodobacteraceae.</title>
        <authorList>
            <person name="Essack M."/>
            <person name="Alam I."/>
            <person name="Lafi F."/>
            <person name="Alawi W."/>
            <person name="Kamanu F."/>
            <person name="Al-Suwailem A."/>
            <person name="Lee O.O."/>
            <person name="Xu Y."/>
            <person name="Bajic V."/>
            <person name="Qian P.-Y."/>
            <person name="Archer J."/>
        </authorList>
    </citation>
    <scope>NUCLEOTIDE SEQUENCE</scope>
    <source>
        <strain evidence="8">KAUST100406-0324</strain>
    </source>
</reference>
<protein>
    <submittedName>
        <fullName evidence="8">EamA-like transporter family domain containing protein</fullName>
    </submittedName>
</protein>
<keyword evidence="5 6" id="KW-0472">Membrane</keyword>
<evidence type="ECO:0000256" key="3">
    <source>
        <dbReference type="ARBA" id="ARBA00022692"/>
    </source>
</evidence>
<organism evidence="8 9">
    <name type="scientific">Profundibacterium mesophilum KAUST100406-0324</name>
    <dbReference type="NCBI Taxonomy" id="1037889"/>
    <lineage>
        <taxon>Bacteria</taxon>
        <taxon>Pseudomonadati</taxon>
        <taxon>Pseudomonadota</taxon>
        <taxon>Alphaproteobacteria</taxon>
        <taxon>Rhodobacterales</taxon>
        <taxon>Roseobacteraceae</taxon>
        <taxon>Profundibacterium</taxon>
    </lineage>
</organism>
<dbReference type="Pfam" id="PF00892">
    <property type="entry name" value="EamA"/>
    <property type="match status" value="2"/>
</dbReference>
<feature type="domain" description="EamA" evidence="7">
    <location>
        <begin position="4"/>
        <end position="137"/>
    </location>
</feature>
<dbReference type="InterPro" id="IPR037185">
    <property type="entry name" value="EmrE-like"/>
</dbReference>
<dbReference type="SUPFAM" id="SSF103481">
    <property type="entry name" value="Multidrug resistance efflux transporter EmrE"/>
    <property type="match status" value="2"/>
</dbReference>
<keyword evidence="3 6" id="KW-0812">Transmembrane</keyword>
<evidence type="ECO:0000313" key="8">
    <source>
        <dbReference type="EMBL" id="KAF0676415.1"/>
    </source>
</evidence>
<feature type="transmembrane region" description="Helical" evidence="6">
    <location>
        <begin position="265"/>
        <end position="283"/>
    </location>
</feature>
<evidence type="ECO:0000313" key="9">
    <source>
        <dbReference type="Proteomes" id="UP000698242"/>
    </source>
</evidence>
<feature type="transmembrane region" description="Helical" evidence="6">
    <location>
        <begin position="33"/>
        <end position="55"/>
    </location>
</feature>
<gene>
    <name evidence="8" type="ORF">PMES_01146</name>
</gene>
<dbReference type="EMBL" id="APKE01000014">
    <property type="protein sequence ID" value="KAF0676415.1"/>
    <property type="molecule type" value="Genomic_DNA"/>
</dbReference>
<dbReference type="GO" id="GO:0016020">
    <property type="term" value="C:membrane"/>
    <property type="evidence" value="ECO:0007669"/>
    <property type="project" value="UniProtKB-SubCell"/>
</dbReference>
<sequence>MDIKAILMGLAFAFMWSSAFTSARIIVAEAPPLSALALRFAISGTLGIMLALALGQSWKLSRAQWKATVIFGICQNALYLGLNFVAMQTVEAGLAAIIASSMPLLVALAGTLFYNERISGLAAAGLAAGLLGVALIMGSRLSGGVDLGGLLLCGIGVLALTFATLSVRSASSGGNLMMVVGLQMVIGSAALTLVAIPLETWDVTWSTRLTFAFVYTTLVPGLAATFVWFLLVERIGAVRAATFHFLNPFLGVAIAAVFLGERLGIFDLIGVTIIMFGILAVQLSRHADAGHKGGSRQKGRRIAAAIRRGKG</sequence>
<keyword evidence="4 6" id="KW-1133">Transmembrane helix</keyword>
<dbReference type="InterPro" id="IPR050638">
    <property type="entry name" value="AA-Vitamin_Transporters"/>
</dbReference>
<dbReference type="OrthoDB" id="7274881at2"/>
<dbReference type="AlphaFoldDB" id="A0A921NRI4"/>
<accession>A0A921NRI4</accession>
<feature type="transmembrane region" description="Helical" evidence="6">
    <location>
        <begin position="92"/>
        <end position="114"/>
    </location>
</feature>
<evidence type="ECO:0000256" key="5">
    <source>
        <dbReference type="ARBA" id="ARBA00023136"/>
    </source>
</evidence>
<evidence type="ECO:0000256" key="1">
    <source>
        <dbReference type="ARBA" id="ARBA00004141"/>
    </source>
</evidence>
<dbReference type="RefSeq" id="WP_159964554.1">
    <property type="nucleotide sequence ID" value="NZ_APKE01000014.1"/>
</dbReference>
<feature type="transmembrane region" description="Helical" evidence="6">
    <location>
        <begin position="147"/>
        <end position="167"/>
    </location>
</feature>
<feature type="domain" description="EamA" evidence="7">
    <location>
        <begin position="149"/>
        <end position="281"/>
    </location>
</feature>
<keyword evidence="9" id="KW-1185">Reference proteome</keyword>
<comment type="caution">
    <text evidence="8">The sequence shown here is derived from an EMBL/GenBank/DDBJ whole genome shotgun (WGS) entry which is preliminary data.</text>
</comment>
<dbReference type="PANTHER" id="PTHR32322:SF2">
    <property type="entry name" value="EAMA DOMAIN-CONTAINING PROTEIN"/>
    <property type="match status" value="1"/>
</dbReference>
<comment type="subcellular location">
    <subcellularLocation>
        <location evidence="1">Membrane</location>
        <topology evidence="1">Multi-pass membrane protein</topology>
    </subcellularLocation>
</comment>
<dbReference type="InterPro" id="IPR000620">
    <property type="entry name" value="EamA_dom"/>
</dbReference>
<evidence type="ECO:0000256" key="4">
    <source>
        <dbReference type="ARBA" id="ARBA00022989"/>
    </source>
</evidence>